<reference evidence="2 3" key="1">
    <citation type="submission" date="2011-07" db="EMBL/GenBank/DDBJ databases">
        <authorList>
            <person name="Coyne R."/>
            <person name="Brami D."/>
            <person name="Johnson J."/>
            <person name="Hostetler J."/>
            <person name="Hannick L."/>
            <person name="Clark T."/>
            <person name="Cassidy-Hanley D."/>
            <person name="Inman J."/>
        </authorList>
    </citation>
    <scope>NUCLEOTIDE SEQUENCE [LARGE SCALE GENOMIC DNA]</scope>
    <source>
        <strain evidence="2 3">G5</strain>
    </source>
</reference>
<keyword evidence="1" id="KW-0732">Signal</keyword>
<dbReference type="EMBL" id="GL983942">
    <property type="protein sequence ID" value="EGR30795.1"/>
    <property type="molecule type" value="Genomic_DNA"/>
</dbReference>
<keyword evidence="3" id="KW-1185">Reference proteome</keyword>
<dbReference type="GeneID" id="14906916"/>
<accession>G0QVF9</accession>
<name>G0QVF9_ICHMU</name>
<dbReference type="RefSeq" id="XP_004032382.1">
    <property type="nucleotide sequence ID" value="XM_004032334.1"/>
</dbReference>
<sequence>MSKTLILILSILSVYQVTAVTTIYQYTQCSDNLKCRFVECNPSDVSCLQASQKYQQYYQHDNNCQAYDQELNTGKLLASDNLPESFYLCLKNQPITKADSSFYFNKILCQKQCAQYQTFGKILMGISALLFAFLF</sequence>
<evidence type="ECO:0000313" key="3">
    <source>
        <dbReference type="Proteomes" id="UP000008983"/>
    </source>
</evidence>
<dbReference type="Proteomes" id="UP000008983">
    <property type="component" value="Unassembled WGS sequence"/>
</dbReference>
<organism evidence="2 3">
    <name type="scientific">Ichthyophthirius multifiliis</name>
    <name type="common">White spot disease agent</name>
    <name type="synonym">Ich</name>
    <dbReference type="NCBI Taxonomy" id="5932"/>
    <lineage>
        <taxon>Eukaryota</taxon>
        <taxon>Sar</taxon>
        <taxon>Alveolata</taxon>
        <taxon>Ciliophora</taxon>
        <taxon>Intramacronucleata</taxon>
        <taxon>Oligohymenophorea</taxon>
        <taxon>Hymenostomatida</taxon>
        <taxon>Ophryoglenina</taxon>
        <taxon>Ichthyophthirius</taxon>
    </lineage>
</organism>
<evidence type="ECO:0000256" key="1">
    <source>
        <dbReference type="SAM" id="SignalP"/>
    </source>
</evidence>
<proteinExistence type="predicted"/>
<gene>
    <name evidence="2" type="ORF">IMG5_123380</name>
</gene>
<feature type="signal peptide" evidence="1">
    <location>
        <begin position="1"/>
        <end position="19"/>
    </location>
</feature>
<dbReference type="InParanoid" id="G0QVF9"/>
<evidence type="ECO:0000313" key="2">
    <source>
        <dbReference type="EMBL" id="EGR30795.1"/>
    </source>
</evidence>
<evidence type="ECO:0008006" key="4">
    <source>
        <dbReference type="Google" id="ProtNLM"/>
    </source>
</evidence>
<protein>
    <recommendedName>
        <fullName evidence="4">Transmembrane protein</fullName>
    </recommendedName>
</protein>
<feature type="chain" id="PRO_5003408228" description="Transmembrane protein" evidence="1">
    <location>
        <begin position="20"/>
        <end position="135"/>
    </location>
</feature>
<dbReference type="AlphaFoldDB" id="G0QVF9"/>